<dbReference type="RefSeq" id="WP_092703615.1">
    <property type="nucleotide sequence ID" value="NZ_FOSR01000007.1"/>
</dbReference>
<gene>
    <name evidence="1" type="ORF">SAMN05192579_107187</name>
</gene>
<protein>
    <submittedName>
        <fullName evidence="1">Uncharacterized protein</fullName>
    </submittedName>
</protein>
<dbReference type="EMBL" id="FOSR01000007">
    <property type="protein sequence ID" value="SFK84937.1"/>
    <property type="molecule type" value="Genomic_DNA"/>
</dbReference>
<name>A0A1I4CXK4_9GAMM</name>
<evidence type="ECO:0000313" key="1">
    <source>
        <dbReference type="EMBL" id="SFK84937.1"/>
    </source>
</evidence>
<accession>A0A1I4CXK4</accession>
<dbReference type="AlphaFoldDB" id="A0A1I4CXK4"/>
<sequence length="386" mass="44384">MSQKVSRETLYDEVWADPVTEVAKRYGLSDVGLAKLCRTMGIPLPARGYWAKVRAGAKPQRTPLSTHGRYRQAASLTRLDPEAVKEKDEVRRRVRETRQVIEVPAGPIDRHPLVVAAGKRLAKGDVKLEKGVVSAPAEVLHVEVSRGSLDRALDLFNALILEFAKRGSAVEVDPEKKRTVLTIKGTRVELSLTERVRRKEHVDTPEETKAKERYWKLSHYARGEYPGTPRYDYLATGILTITAGRWPARSWNDTERTPLERRFPEVVSGLILLATEIREREEHQAREEERRRLAKERYARIMEQRKRERGLFEALETEATKWERATRLRAYVDAVEHAATLKGELTDELVDWIGWARAKADWLDPMIPVFDLILDAPEPEKPAYWW</sequence>
<evidence type="ECO:0000313" key="2">
    <source>
        <dbReference type="Proteomes" id="UP000198725"/>
    </source>
</evidence>
<dbReference type="Proteomes" id="UP000198725">
    <property type="component" value="Unassembled WGS sequence"/>
</dbReference>
<proteinExistence type="predicted"/>
<keyword evidence="2" id="KW-1185">Reference proteome</keyword>
<organism evidence="1 2">
    <name type="scientific">Rhodanobacter glycinis</name>
    <dbReference type="NCBI Taxonomy" id="582702"/>
    <lineage>
        <taxon>Bacteria</taxon>
        <taxon>Pseudomonadati</taxon>
        <taxon>Pseudomonadota</taxon>
        <taxon>Gammaproteobacteria</taxon>
        <taxon>Lysobacterales</taxon>
        <taxon>Rhodanobacteraceae</taxon>
        <taxon>Rhodanobacter</taxon>
    </lineage>
</organism>
<reference evidence="2" key="1">
    <citation type="submission" date="2016-10" db="EMBL/GenBank/DDBJ databases">
        <authorList>
            <person name="Varghese N."/>
            <person name="Submissions S."/>
        </authorList>
    </citation>
    <scope>NUCLEOTIDE SEQUENCE [LARGE SCALE GENOMIC DNA]</scope>
    <source>
        <strain evidence="2">MO64</strain>
    </source>
</reference>